<dbReference type="OrthoDB" id="7058480at2"/>
<dbReference type="EMBL" id="OFSQ01000035">
    <property type="protein sequence ID" value="SOY63062.1"/>
    <property type="molecule type" value="Genomic_DNA"/>
</dbReference>
<gene>
    <name evidence="7" type="primary">aadA</name>
    <name evidence="7" type="ORF">CBM2587_B60132</name>
</gene>
<dbReference type="InterPro" id="IPR043519">
    <property type="entry name" value="NT_sf"/>
</dbReference>
<accession>A0A975XBV2</accession>
<dbReference type="GO" id="GO:0009012">
    <property type="term" value="F:aminoglycoside 3''-adenylyltransferase activity"/>
    <property type="evidence" value="ECO:0007669"/>
    <property type="project" value="UniProtKB-EC"/>
</dbReference>
<organism evidence="7 8">
    <name type="scientific">Cupriavidus taiwanensis</name>
    <dbReference type="NCBI Taxonomy" id="164546"/>
    <lineage>
        <taxon>Bacteria</taxon>
        <taxon>Pseudomonadati</taxon>
        <taxon>Pseudomonadota</taxon>
        <taxon>Betaproteobacteria</taxon>
        <taxon>Burkholderiales</taxon>
        <taxon>Burkholderiaceae</taxon>
        <taxon>Cupriavidus</taxon>
    </lineage>
</organism>
<dbReference type="Proteomes" id="UP000256780">
    <property type="component" value="Chromosome CBM2587_b"/>
</dbReference>
<evidence type="ECO:0000256" key="2">
    <source>
        <dbReference type="ARBA" id="ARBA00035126"/>
    </source>
</evidence>
<dbReference type="AlphaFoldDB" id="A0A975XBV2"/>
<dbReference type="InterPro" id="IPR002934">
    <property type="entry name" value="Polymerase_NTP_transf_dom"/>
</dbReference>
<evidence type="ECO:0000313" key="8">
    <source>
        <dbReference type="Proteomes" id="UP000256780"/>
    </source>
</evidence>
<keyword evidence="7" id="KW-0548">Nucleotidyltransferase</keyword>
<protein>
    <recommendedName>
        <fullName evidence="3">Aminoglycoside (3'') (9) adenylyltransferase</fullName>
        <ecNumber evidence="2">2.7.7.47</ecNumber>
    </recommendedName>
</protein>
<dbReference type="SUPFAM" id="SSF81301">
    <property type="entry name" value="Nucleotidyltransferase"/>
    <property type="match status" value="1"/>
</dbReference>
<dbReference type="CDD" id="cd05403">
    <property type="entry name" value="NT_KNTase_like"/>
    <property type="match status" value="1"/>
</dbReference>
<dbReference type="EC" id="2.7.7.47" evidence="2"/>
<evidence type="ECO:0000256" key="1">
    <source>
        <dbReference type="ARBA" id="ARBA00022679"/>
    </source>
</evidence>
<dbReference type="Pfam" id="PF13427">
    <property type="entry name" value="AadA_C"/>
    <property type="match status" value="1"/>
</dbReference>
<feature type="domain" description="Polymerase nucleotidyl transferase" evidence="5">
    <location>
        <begin position="29"/>
        <end position="56"/>
    </location>
</feature>
<dbReference type="InterPro" id="IPR025184">
    <property type="entry name" value="AadA_C"/>
</dbReference>
<reference evidence="7 8" key="1">
    <citation type="submission" date="2018-01" db="EMBL/GenBank/DDBJ databases">
        <authorList>
            <person name="Clerissi C."/>
        </authorList>
    </citation>
    <scope>NUCLEOTIDE SEQUENCE [LARGE SCALE GENOMIC DNA]</scope>
    <source>
        <strain evidence="7">Cupriavidus sp. LMG 19464</strain>
    </source>
</reference>
<sequence length="272" mass="29350">MVAASLPADIARQVRLALAVIERHLAGTLLSVHLFGSALDGGLRPRSDIDLLVTTRAIPGDAVRQALLRELLEVSAPPGNGGPWRPLEITVVARGEVVPWRYPATRELQFGEWLRQDIRAGVFEARMPDHDLAILLSQVRQHSTALLGPPATTCFEPVPWQDFIAALTDTVAQWQTDSDWAGDERNVVLAMARIWYSAATGRIAPKDVAAAWVLERLPATHRPLLAAARASYLSGGPDDPVLRSPATAAFMRYAAGVVSELLAQPAGSSAPR</sequence>
<evidence type="ECO:0000259" key="5">
    <source>
        <dbReference type="Pfam" id="PF01909"/>
    </source>
</evidence>
<evidence type="ECO:0000256" key="3">
    <source>
        <dbReference type="ARBA" id="ARBA00035252"/>
    </source>
</evidence>
<evidence type="ECO:0000313" key="7">
    <source>
        <dbReference type="EMBL" id="SOY63062.1"/>
    </source>
</evidence>
<dbReference type="Gene3D" id="3.30.460.10">
    <property type="entry name" value="Beta Polymerase, domain 2"/>
    <property type="match status" value="1"/>
</dbReference>
<dbReference type="NCBIfam" id="NF010309">
    <property type="entry name" value="PRK13746.1"/>
    <property type="match status" value="1"/>
</dbReference>
<name>A0A975XBV2_9BURK</name>
<proteinExistence type="predicted"/>
<evidence type="ECO:0000259" key="6">
    <source>
        <dbReference type="Pfam" id="PF13427"/>
    </source>
</evidence>
<evidence type="ECO:0000256" key="4">
    <source>
        <dbReference type="ARBA" id="ARBA00048566"/>
    </source>
</evidence>
<keyword evidence="1 7" id="KW-0808">Transferase</keyword>
<comment type="catalytic activity">
    <reaction evidence="4">
        <text>streptomycin + ATP = 3''-O-adenylylstreptomycin + diphosphate</text>
        <dbReference type="Rhea" id="RHEA:20245"/>
        <dbReference type="ChEBI" id="CHEBI:30616"/>
        <dbReference type="ChEBI" id="CHEBI:33019"/>
        <dbReference type="ChEBI" id="CHEBI:58007"/>
        <dbReference type="ChEBI" id="CHEBI:58605"/>
        <dbReference type="EC" id="2.7.7.47"/>
    </reaction>
</comment>
<dbReference type="Pfam" id="PF01909">
    <property type="entry name" value="NTP_transf_2"/>
    <property type="match status" value="1"/>
</dbReference>
<comment type="caution">
    <text evidence="7">The sequence shown here is derived from an EMBL/GenBank/DDBJ whole genome shotgun (WGS) entry which is preliminary data.</text>
</comment>
<feature type="domain" description="Adenylyltransferase AadA C-terminal" evidence="6">
    <location>
        <begin position="154"/>
        <end position="254"/>
    </location>
</feature>